<reference evidence="2 3" key="1">
    <citation type="submission" date="2012-08" db="EMBL/GenBank/DDBJ databases">
        <title>Oryza genome evolution.</title>
        <authorList>
            <person name="Wing R.A."/>
        </authorList>
    </citation>
    <scope>NUCLEOTIDE SEQUENCE</scope>
</reference>
<dbReference type="EnsemblPlants" id="LPERR11G05160.1">
    <property type="protein sequence ID" value="LPERR11G05160.1"/>
    <property type="gene ID" value="LPERR11G05160"/>
</dbReference>
<keyword evidence="1" id="KW-1133">Transmembrane helix</keyword>
<keyword evidence="1" id="KW-0472">Membrane</keyword>
<organism evidence="2 3">
    <name type="scientific">Leersia perrieri</name>
    <dbReference type="NCBI Taxonomy" id="77586"/>
    <lineage>
        <taxon>Eukaryota</taxon>
        <taxon>Viridiplantae</taxon>
        <taxon>Streptophyta</taxon>
        <taxon>Embryophyta</taxon>
        <taxon>Tracheophyta</taxon>
        <taxon>Spermatophyta</taxon>
        <taxon>Magnoliopsida</taxon>
        <taxon>Liliopsida</taxon>
        <taxon>Poales</taxon>
        <taxon>Poaceae</taxon>
        <taxon>BOP clade</taxon>
        <taxon>Oryzoideae</taxon>
        <taxon>Oryzeae</taxon>
        <taxon>Oryzinae</taxon>
        <taxon>Leersia</taxon>
    </lineage>
</organism>
<feature type="transmembrane region" description="Helical" evidence="1">
    <location>
        <begin position="12"/>
        <end position="41"/>
    </location>
</feature>
<evidence type="ECO:0000313" key="3">
    <source>
        <dbReference type="Proteomes" id="UP000032180"/>
    </source>
</evidence>
<protein>
    <submittedName>
        <fullName evidence="2">Uncharacterized protein</fullName>
    </submittedName>
</protein>
<proteinExistence type="predicted"/>
<dbReference type="PANTHER" id="PTHR34964">
    <property type="entry name" value="MEMBRANE LIPOPROTEIN-RELATED"/>
    <property type="match status" value="1"/>
</dbReference>
<reference evidence="3" key="2">
    <citation type="submission" date="2013-12" db="EMBL/GenBank/DDBJ databases">
        <authorList>
            <person name="Yu Y."/>
            <person name="Lee S."/>
            <person name="de Baynast K."/>
            <person name="Wissotski M."/>
            <person name="Liu L."/>
            <person name="Talag J."/>
            <person name="Goicoechea J."/>
            <person name="Angelova A."/>
            <person name="Jetty R."/>
            <person name="Kudrna D."/>
            <person name="Golser W."/>
            <person name="Rivera L."/>
            <person name="Zhang J."/>
            <person name="Wing R."/>
        </authorList>
    </citation>
    <scope>NUCLEOTIDE SEQUENCE</scope>
</reference>
<evidence type="ECO:0000256" key="1">
    <source>
        <dbReference type="SAM" id="Phobius"/>
    </source>
</evidence>
<dbReference type="eggNOG" id="ENOG502S90I">
    <property type="taxonomic scope" value="Eukaryota"/>
</dbReference>
<dbReference type="HOGENOM" id="CLU_2295767_0_0_1"/>
<dbReference type="PANTHER" id="PTHR34964:SF1">
    <property type="entry name" value="MEMBRANE LIPOPROTEIN"/>
    <property type="match status" value="1"/>
</dbReference>
<reference evidence="2" key="3">
    <citation type="submission" date="2015-04" db="UniProtKB">
        <authorList>
            <consortium name="EnsemblPlants"/>
        </authorList>
    </citation>
    <scope>IDENTIFICATION</scope>
</reference>
<evidence type="ECO:0000313" key="2">
    <source>
        <dbReference type="EnsemblPlants" id="LPERR11G05160.1"/>
    </source>
</evidence>
<accession>A0A0D9XQ11</accession>
<keyword evidence="3" id="KW-1185">Reference proteome</keyword>
<name>A0A0D9XQ11_9ORYZ</name>
<feature type="transmembrane region" description="Helical" evidence="1">
    <location>
        <begin position="53"/>
        <end position="75"/>
    </location>
</feature>
<dbReference type="AlphaFoldDB" id="A0A0D9XQ11"/>
<sequence>MAPTQEGDDRPAGGSACVWLVTALLLFSVLAGGGCLAGYVALPPADAPHWLPAVGLALVALPWAFWVVMCAYRCAGRRAAERQAMSSAAVAPAAGGGSLCSRAGS</sequence>
<dbReference type="Proteomes" id="UP000032180">
    <property type="component" value="Chromosome 11"/>
</dbReference>
<keyword evidence="1" id="KW-0812">Transmembrane</keyword>
<dbReference type="Gramene" id="LPERR11G05160.1">
    <property type="protein sequence ID" value="LPERR11G05160.1"/>
    <property type="gene ID" value="LPERR11G05160"/>
</dbReference>